<keyword evidence="8 9" id="KW-0411">Iron-sulfur</keyword>
<evidence type="ECO:0000256" key="2">
    <source>
        <dbReference type="ARBA" id="ARBA00022485"/>
    </source>
</evidence>
<feature type="binding site" evidence="9">
    <location>
        <begin position="29"/>
        <end position="36"/>
    </location>
    <ligand>
        <name>ATP</name>
        <dbReference type="ChEBI" id="CHEBI:30616"/>
    </ligand>
</feature>
<dbReference type="GO" id="GO:0005524">
    <property type="term" value="F:ATP binding"/>
    <property type="evidence" value="ECO:0007669"/>
    <property type="project" value="UniProtKB-KW"/>
</dbReference>
<evidence type="ECO:0000256" key="3">
    <source>
        <dbReference type="ARBA" id="ARBA00022490"/>
    </source>
</evidence>
<feature type="region of interest" description="Disordered" evidence="10">
    <location>
        <begin position="252"/>
        <end position="279"/>
    </location>
</feature>
<evidence type="ECO:0000256" key="7">
    <source>
        <dbReference type="ARBA" id="ARBA00023004"/>
    </source>
</evidence>
<dbReference type="GO" id="GO:0016226">
    <property type="term" value="P:iron-sulfur cluster assembly"/>
    <property type="evidence" value="ECO:0007669"/>
    <property type="project" value="UniProtKB-UniRule"/>
</dbReference>
<reference evidence="11" key="1">
    <citation type="submission" date="2021-01" db="EMBL/GenBank/DDBJ databases">
        <authorList>
            <person name="Kaushik A."/>
        </authorList>
    </citation>
    <scope>NUCLEOTIDE SEQUENCE</scope>
    <source>
        <strain evidence="11">AG3-T5</strain>
    </source>
</reference>
<evidence type="ECO:0008006" key="13">
    <source>
        <dbReference type="Google" id="ProtNLM"/>
    </source>
</evidence>
<keyword evidence="5 9" id="KW-0547">Nucleotide-binding</keyword>
<keyword evidence="2 9" id="KW-0004">4Fe-4S</keyword>
<dbReference type="PANTHER" id="PTHR23264:SF19">
    <property type="entry name" value="CYTOSOLIC FE-S CLUSTER ASSEMBLY FACTOR NUBP2"/>
    <property type="match status" value="1"/>
</dbReference>
<dbReference type="InterPro" id="IPR027417">
    <property type="entry name" value="P-loop_NTPase"/>
</dbReference>
<gene>
    <name evidence="11" type="ORF">RDB_LOCUS206924</name>
</gene>
<evidence type="ECO:0000313" key="12">
    <source>
        <dbReference type="Proteomes" id="UP000663841"/>
    </source>
</evidence>
<comment type="subcellular location">
    <subcellularLocation>
        <location evidence="1 9">Cytoplasm</location>
    </subcellularLocation>
</comment>
<name>A0A8H3CCJ1_9AGAM</name>
<keyword evidence="3 9" id="KW-0963">Cytoplasm</keyword>
<keyword evidence="4 9" id="KW-0479">Metal-binding</keyword>
<feature type="binding site" evidence="9">
    <location>
        <position position="207"/>
    </location>
    <ligand>
        <name>[4Fe-4S] cluster</name>
        <dbReference type="ChEBI" id="CHEBI:49883"/>
        <note>ligand shared between dimeric partners</note>
    </ligand>
</feature>
<dbReference type="InterPro" id="IPR033756">
    <property type="entry name" value="YlxH/NBP35"/>
</dbReference>
<dbReference type="GO" id="GO:0046872">
    <property type="term" value="F:metal ion binding"/>
    <property type="evidence" value="ECO:0007669"/>
    <property type="project" value="UniProtKB-KW"/>
</dbReference>
<dbReference type="Proteomes" id="UP000663841">
    <property type="component" value="Unassembled WGS sequence"/>
</dbReference>
<feature type="compositionally biased region" description="Polar residues" evidence="10">
    <location>
        <begin position="255"/>
        <end position="272"/>
    </location>
</feature>
<comment type="function">
    <text evidence="9">Component of the cytosolic iron-sulfur (Fe/S) protein assembly (CIA) machinery. Required for maturation of extramitochondrial Fe-S proteins. The NBP35-CFD1 heterotetramer forms a Fe-S scaffold complex, mediating the de novo assembly of an Fe-S cluster and its transfer to target apoproteins.</text>
</comment>
<evidence type="ECO:0000256" key="10">
    <source>
        <dbReference type="SAM" id="MobiDB-lite"/>
    </source>
</evidence>
<dbReference type="GO" id="GO:0005829">
    <property type="term" value="C:cytosol"/>
    <property type="evidence" value="ECO:0007669"/>
    <property type="project" value="TreeGrafter"/>
</dbReference>
<dbReference type="PROSITE" id="PS01215">
    <property type="entry name" value="MRP"/>
    <property type="match status" value="1"/>
</dbReference>
<dbReference type="FunFam" id="3.40.50.300:FF:001119">
    <property type="entry name" value="Iron-sulfur cluster carrier protein"/>
    <property type="match status" value="1"/>
</dbReference>
<evidence type="ECO:0000313" key="11">
    <source>
        <dbReference type="EMBL" id="CAE6481017.1"/>
    </source>
</evidence>
<evidence type="ECO:0000256" key="8">
    <source>
        <dbReference type="ARBA" id="ARBA00023014"/>
    </source>
</evidence>
<dbReference type="Gene3D" id="3.40.50.300">
    <property type="entry name" value="P-loop containing nucleotide triphosphate hydrolases"/>
    <property type="match status" value="1"/>
</dbReference>
<proteinExistence type="inferred from homology"/>
<dbReference type="Pfam" id="PF10609">
    <property type="entry name" value="ParA"/>
    <property type="match status" value="1"/>
</dbReference>
<dbReference type="EMBL" id="CAJMWW010000660">
    <property type="protein sequence ID" value="CAE6481017.1"/>
    <property type="molecule type" value="Genomic_DNA"/>
</dbReference>
<dbReference type="InterPro" id="IPR019591">
    <property type="entry name" value="Mrp/NBP35_ATP-bd"/>
</dbReference>
<evidence type="ECO:0000256" key="6">
    <source>
        <dbReference type="ARBA" id="ARBA00022840"/>
    </source>
</evidence>
<keyword evidence="7 9" id="KW-0408">Iron</keyword>
<dbReference type="SUPFAM" id="SSF52540">
    <property type="entry name" value="P-loop containing nucleoside triphosphate hydrolases"/>
    <property type="match status" value="1"/>
</dbReference>
<dbReference type="CDD" id="cd02037">
    <property type="entry name" value="Mrp_NBP35"/>
    <property type="match status" value="1"/>
</dbReference>
<organism evidence="11 12">
    <name type="scientific">Rhizoctonia solani</name>
    <dbReference type="NCBI Taxonomy" id="456999"/>
    <lineage>
        <taxon>Eukaryota</taxon>
        <taxon>Fungi</taxon>
        <taxon>Dikarya</taxon>
        <taxon>Basidiomycota</taxon>
        <taxon>Agaricomycotina</taxon>
        <taxon>Agaricomycetes</taxon>
        <taxon>Cantharellales</taxon>
        <taxon>Ceratobasidiaceae</taxon>
        <taxon>Rhizoctonia</taxon>
    </lineage>
</organism>
<comment type="caution">
    <text evidence="11">The sequence shown here is derived from an EMBL/GenBank/DDBJ whole genome shotgun (WGS) entry which is preliminary data.</text>
</comment>
<dbReference type="HAMAP" id="MF_03039">
    <property type="entry name" value="NUBP2"/>
    <property type="match status" value="1"/>
</dbReference>
<dbReference type="PANTHER" id="PTHR23264">
    <property type="entry name" value="NUCLEOTIDE-BINDING PROTEIN NBP35 YEAST -RELATED"/>
    <property type="match status" value="1"/>
</dbReference>
<feature type="binding site" evidence="9">
    <location>
        <position position="210"/>
    </location>
    <ligand>
        <name>[4Fe-4S] cluster</name>
        <dbReference type="ChEBI" id="CHEBI:49883"/>
        <note>ligand shared between dimeric partners</note>
    </ligand>
</feature>
<evidence type="ECO:0000256" key="5">
    <source>
        <dbReference type="ARBA" id="ARBA00022741"/>
    </source>
</evidence>
<dbReference type="InterPro" id="IPR028600">
    <property type="entry name" value="NUBP2/Cfd1_eukaryotes"/>
</dbReference>
<keyword evidence="6 9" id="KW-0067">ATP-binding</keyword>
<dbReference type="InterPro" id="IPR000808">
    <property type="entry name" value="Mrp-like_CS"/>
</dbReference>
<dbReference type="AlphaFoldDB" id="A0A8H3CCJ1"/>
<evidence type="ECO:0000256" key="4">
    <source>
        <dbReference type="ARBA" id="ARBA00022723"/>
    </source>
</evidence>
<evidence type="ECO:0000256" key="9">
    <source>
        <dbReference type="HAMAP-Rule" id="MF_03039"/>
    </source>
</evidence>
<dbReference type="GO" id="GO:0051539">
    <property type="term" value="F:4 iron, 4 sulfur cluster binding"/>
    <property type="evidence" value="ECO:0007669"/>
    <property type="project" value="UniProtKB-UniRule"/>
</dbReference>
<accession>A0A8H3CCJ1</accession>
<dbReference type="HAMAP" id="MF_02040">
    <property type="entry name" value="Mrp_NBP35"/>
    <property type="match status" value="1"/>
</dbReference>
<evidence type="ECO:0000256" key="1">
    <source>
        <dbReference type="ARBA" id="ARBA00004496"/>
    </source>
</evidence>
<comment type="similarity">
    <text evidence="9">Belongs to the Mrp/NBP35 ATP-binding proteins family. NUBP2/CFD1 subfamily.</text>
</comment>
<protein>
    <recommendedName>
        <fullName evidence="13">Cytosolic Fe-S cluster assembly factor CFD1</fullName>
    </recommendedName>
</protein>
<sequence length="335" mass="35855">MTNDLTMSADTPIARRLKNVKHIILVLSGKGGVGKSSVSTQLALSLYASAPTARVGILDVDLTGPSIPRMLGVDGHPVHQSTDGWVPVYADGPSTRMLCMSVGFLLKNRGDSVVWRGPKKNAMIRQFLSDVRWGDLDYLVVDTPPGTSDEHLSLLEHLAPVHERLSAVVVTTPQAVALADAIKGVSFTRAVNLPILGVIENMSGYACPCCGEITNVFSKGGGKSMAEREKVHFLGSLPIDTQLVELLDAAPPAPTTQAESTPPNQVEPTHTNGIEREPVPATDISPVTQLNTLSGTAANGPTAATQTFQVLERYQQTPTWACFKPMAEYIIQKLE</sequence>
<dbReference type="GO" id="GO:0140663">
    <property type="term" value="F:ATP-dependent FeS chaperone activity"/>
    <property type="evidence" value="ECO:0007669"/>
    <property type="project" value="InterPro"/>
</dbReference>